<organism evidence="1">
    <name type="scientific">Arabidopsis thaliana</name>
    <name type="common">Mouse-ear cress</name>
    <dbReference type="NCBI Taxonomy" id="3702"/>
    <lineage>
        <taxon>Eukaryota</taxon>
        <taxon>Viridiplantae</taxon>
        <taxon>Streptophyta</taxon>
        <taxon>Embryophyta</taxon>
        <taxon>Tracheophyta</taxon>
        <taxon>Spermatophyta</taxon>
        <taxon>Magnoliopsida</taxon>
        <taxon>eudicotyledons</taxon>
        <taxon>Gunneridae</taxon>
        <taxon>Pentapetalae</taxon>
        <taxon>rosids</taxon>
        <taxon>malvids</taxon>
        <taxon>Brassicales</taxon>
        <taxon>Brassicaceae</taxon>
        <taxon>Camelineae</taxon>
        <taxon>Arabidopsis</taxon>
    </lineage>
</organism>
<dbReference type="AlphaFoldDB" id="O48596"/>
<gene>
    <name evidence="1" type="primary">orf</name>
</gene>
<name>O48596_ARATH</name>
<dbReference type="EMBL" id="Y12834">
    <property type="protein sequence ID" value="CAA73355.1"/>
    <property type="molecule type" value="Genomic_DNA"/>
</dbReference>
<protein>
    <submittedName>
        <fullName evidence="1">Uncharacterized protein orf</fullName>
    </submittedName>
</protein>
<proteinExistence type="predicted"/>
<reference evidence="1" key="1">
    <citation type="submission" date="1997-04" db="EMBL/GenBank/DDBJ databases">
        <title>Nematode-induced reporter gene expression.</title>
        <authorList>
            <person name="Nathalie"/>
            <person name="Karimi M."/>
        </authorList>
    </citation>
    <scope>NUCLEOTIDE SEQUENCE</scope>
</reference>
<sequence length="50" mass="6061">MVRIIIISLRSRVTGFRVTSLPLYHVIPRRYSKTFQYFRVLGYTITYHIQ</sequence>
<evidence type="ECO:0000313" key="1">
    <source>
        <dbReference type="EMBL" id="CAA73355.1"/>
    </source>
</evidence>
<accession>O48596</accession>